<dbReference type="EMBL" id="FMXO01000016">
    <property type="protein sequence ID" value="SDB53844.1"/>
    <property type="molecule type" value="Genomic_DNA"/>
</dbReference>
<keyword evidence="2" id="KW-1185">Reference proteome</keyword>
<dbReference type="Pfam" id="PF14385">
    <property type="entry name" value="DUF4416"/>
    <property type="match status" value="1"/>
</dbReference>
<dbReference type="STRING" id="617002.SAMN05660653_02681"/>
<dbReference type="InterPro" id="IPR025529">
    <property type="entry name" value="DUF4416"/>
</dbReference>
<gene>
    <name evidence="1" type="ORF">SAMN05660653_02681</name>
</gene>
<dbReference type="RefSeq" id="WP_092122804.1">
    <property type="nucleotide sequence ID" value="NZ_FMXO01000016.1"/>
</dbReference>
<dbReference type="Proteomes" id="UP000198771">
    <property type="component" value="Unassembled WGS sequence"/>
</dbReference>
<accession>A0A1G6E8Q1</accession>
<reference evidence="1 2" key="1">
    <citation type="submission" date="2016-10" db="EMBL/GenBank/DDBJ databases">
        <authorList>
            <person name="de Groot N.N."/>
        </authorList>
    </citation>
    <scope>NUCLEOTIDE SEQUENCE [LARGE SCALE GENOMIC DNA]</scope>
    <source>
        <strain evidence="1 2">ASO4-2</strain>
    </source>
</reference>
<protein>
    <recommendedName>
        <fullName evidence="3">GTP-binding protein</fullName>
    </recommendedName>
</protein>
<sequence length="184" mass="21420">MSTPRPPLSAQLVLSLFSSRWEMFWPDLIPSLESFLGRLESAGTPIPFSETTYYEAEFGTPLQRRLLAFEQLVPQERLREIKLWSHDLEQKYLRGGQRLFNLDPGLLTQERFVLATGKNFTHRIYLGDGVFADLTLIYQAGRWQTLPWTFRDYAAPVLQHQLTQLRLKYRAKLGIFDKSPVRTS</sequence>
<evidence type="ECO:0008006" key="3">
    <source>
        <dbReference type="Google" id="ProtNLM"/>
    </source>
</evidence>
<proteinExistence type="predicted"/>
<dbReference type="OrthoDB" id="9788989at2"/>
<name>A0A1G6E8Q1_9BACT</name>
<organism evidence="1 2">
    <name type="scientific">Desulfonatronum thiosulfatophilum</name>
    <dbReference type="NCBI Taxonomy" id="617002"/>
    <lineage>
        <taxon>Bacteria</taxon>
        <taxon>Pseudomonadati</taxon>
        <taxon>Thermodesulfobacteriota</taxon>
        <taxon>Desulfovibrionia</taxon>
        <taxon>Desulfovibrionales</taxon>
        <taxon>Desulfonatronaceae</taxon>
        <taxon>Desulfonatronum</taxon>
    </lineage>
</organism>
<evidence type="ECO:0000313" key="1">
    <source>
        <dbReference type="EMBL" id="SDB53844.1"/>
    </source>
</evidence>
<evidence type="ECO:0000313" key="2">
    <source>
        <dbReference type="Proteomes" id="UP000198771"/>
    </source>
</evidence>
<dbReference type="AlphaFoldDB" id="A0A1G6E8Q1"/>